<dbReference type="PANTHER" id="PTHR46472">
    <property type="entry name" value="NUCLEOREDOXIN"/>
    <property type="match status" value="1"/>
</dbReference>
<dbReference type="InterPro" id="IPR012336">
    <property type="entry name" value="Thioredoxin-like_fold"/>
</dbReference>
<dbReference type="GO" id="GO:0005634">
    <property type="term" value="C:nucleus"/>
    <property type="evidence" value="ECO:0007669"/>
    <property type="project" value="TreeGrafter"/>
</dbReference>
<dbReference type="GO" id="GO:0031397">
    <property type="term" value="P:negative regulation of protein ubiquitination"/>
    <property type="evidence" value="ECO:0007669"/>
    <property type="project" value="TreeGrafter"/>
</dbReference>
<dbReference type="PROSITE" id="PS51352">
    <property type="entry name" value="THIOREDOXIN_2"/>
    <property type="match status" value="1"/>
</dbReference>
<dbReference type="Proteomes" id="UP001347796">
    <property type="component" value="Unassembled WGS sequence"/>
</dbReference>
<organism evidence="2 3">
    <name type="scientific">Patella caerulea</name>
    <name type="common">Rayed Mediterranean limpet</name>
    <dbReference type="NCBI Taxonomy" id="87958"/>
    <lineage>
        <taxon>Eukaryota</taxon>
        <taxon>Metazoa</taxon>
        <taxon>Spiralia</taxon>
        <taxon>Lophotrochozoa</taxon>
        <taxon>Mollusca</taxon>
        <taxon>Gastropoda</taxon>
        <taxon>Patellogastropoda</taxon>
        <taxon>Patelloidea</taxon>
        <taxon>Patellidae</taxon>
        <taxon>Patella</taxon>
    </lineage>
</organism>
<dbReference type="InterPro" id="IPR036249">
    <property type="entry name" value="Thioredoxin-like_sf"/>
</dbReference>
<dbReference type="GO" id="GO:0004791">
    <property type="term" value="F:thioredoxin-disulfide reductase (NADPH) activity"/>
    <property type="evidence" value="ECO:0007669"/>
    <property type="project" value="TreeGrafter"/>
</dbReference>
<proteinExistence type="predicted"/>
<dbReference type="EMBL" id="JAZGQO010000021">
    <property type="protein sequence ID" value="KAK6165991.1"/>
    <property type="molecule type" value="Genomic_DNA"/>
</dbReference>
<dbReference type="InterPro" id="IPR013766">
    <property type="entry name" value="Thioredoxin_domain"/>
</dbReference>
<dbReference type="AlphaFoldDB" id="A0AAN8G188"/>
<comment type="caution">
    <text evidence="2">The sequence shown here is derived from an EMBL/GenBank/DDBJ whole genome shotgun (WGS) entry which is preliminary data.</text>
</comment>
<dbReference type="Gene3D" id="3.40.30.10">
    <property type="entry name" value="Glutaredoxin"/>
    <property type="match status" value="1"/>
</dbReference>
<dbReference type="Pfam" id="PF13905">
    <property type="entry name" value="Thioredoxin_8"/>
    <property type="match status" value="1"/>
</dbReference>
<dbReference type="FunFam" id="3.40.30.10:FF:000210">
    <property type="entry name" value="nucleoredoxin"/>
    <property type="match status" value="1"/>
</dbReference>
<reference evidence="2 3" key="1">
    <citation type="submission" date="2024-01" db="EMBL/GenBank/DDBJ databases">
        <title>The genome of the rayed Mediterranean limpet Patella caerulea (Linnaeus, 1758).</title>
        <authorList>
            <person name="Anh-Thu Weber A."/>
            <person name="Halstead-Nussloch G."/>
        </authorList>
    </citation>
    <scope>NUCLEOTIDE SEQUENCE [LARGE SCALE GENOMIC DNA]</scope>
    <source>
        <strain evidence="2">AATW-2023a</strain>
        <tissue evidence="2">Whole specimen</tissue>
    </source>
</reference>
<evidence type="ECO:0000259" key="1">
    <source>
        <dbReference type="PROSITE" id="PS51352"/>
    </source>
</evidence>
<dbReference type="PANTHER" id="PTHR46472:SF1">
    <property type="entry name" value="NUCLEOREDOXIN"/>
    <property type="match status" value="1"/>
</dbReference>
<dbReference type="GO" id="GO:0030178">
    <property type="term" value="P:negative regulation of Wnt signaling pathway"/>
    <property type="evidence" value="ECO:0007669"/>
    <property type="project" value="TreeGrafter"/>
</dbReference>
<evidence type="ECO:0000313" key="2">
    <source>
        <dbReference type="EMBL" id="KAK6165991.1"/>
    </source>
</evidence>
<accession>A0AAN8G188</accession>
<evidence type="ECO:0000313" key="3">
    <source>
        <dbReference type="Proteomes" id="UP001347796"/>
    </source>
</evidence>
<protein>
    <recommendedName>
        <fullName evidence="1">Thioredoxin domain-containing protein</fullName>
    </recommendedName>
</protein>
<keyword evidence="3" id="KW-1185">Reference proteome</keyword>
<name>A0AAN8G188_PATCE</name>
<sequence>MFKIQELLGDNVVNSKGESIEVKHLFNEETVIGLYFSAHWCPPCRMFTPALIKFYKKLRSRGEKLEIIFVSSDRDQEEFDEYIKEMPWLALPFGDQRADMLSEKFDVSGVPSLFLLDAKTGEVITPLGRAQVTKDPDGEKFPWRHTEES</sequence>
<feature type="domain" description="Thioredoxin" evidence="1">
    <location>
        <begin position="1"/>
        <end position="149"/>
    </location>
</feature>
<gene>
    <name evidence="2" type="ORF">SNE40_022788</name>
</gene>
<dbReference type="SUPFAM" id="SSF52833">
    <property type="entry name" value="Thioredoxin-like"/>
    <property type="match status" value="1"/>
</dbReference>